<feature type="transmembrane region" description="Helical" evidence="6">
    <location>
        <begin position="69"/>
        <end position="89"/>
    </location>
</feature>
<comment type="subcellular location">
    <subcellularLocation>
        <location evidence="1">Cell membrane</location>
        <topology evidence="1">Multi-pass membrane protein</topology>
    </subcellularLocation>
</comment>
<dbReference type="EMBL" id="JAAGAB010000002">
    <property type="protein sequence ID" value="NDV00867.1"/>
    <property type="molecule type" value="Genomic_DNA"/>
</dbReference>
<evidence type="ECO:0000256" key="3">
    <source>
        <dbReference type="ARBA" id="ARBA00022692"/>
    </source>
</evidence>
<evidence type="ECO:0000313" key="9">
    <source>
        <dbReference type="Proteomes" id="UP000474757"/>
    </source>
</evidence>
<feature type="domain" description="RDD" evidence="7">
    <location>
        <begin position="26"/>
        <end position="142"/>
    </location>
</feature>
<evidence type="ECO:0000259" key="7">
    <source>
        <dbReference type="Pfam" id="PF06271"/>
    </source>
</evidence>
<dbReference type="InterPro" id="IPR051791">
    <property type="entry name" value="Pra-immunoreactive"/>
</dbReference>
<protein>
    <submittedName>
        <fullName evidence="8">RDD family protein</fullName>
    </submittedName>
</protein>
<dbReference type="Pfam" id="PF06271">
    <property type="entry name" value="RDD"/>
    <property type="match status" value="1"/>
</dbReference>
<gene>
    <name evidence="8" type="ORF">GZA08_07780</name>
</gene>
<evidence type="ECO:0000256" key="2">
    <source>
        <dbReference type="ARBA" id="ARBA00022475"/>
    </source>
</evidence>
<keyword evidence="3 6" id="KW-0812">Transmembrane</keyword>
<dbReference type="InterPro" id="IPR010432">
    <property type="entry name" value="RDD"/>
</dbReference>
<feature type="transmembrane region" description="Helical" evidence="6">
    <location>
        <begin position="109"/>
        <end position="130"/>
    </location>
</feature>
<reference evidence="8 9" key="1">
    <citation type="submission" date="2020-02" db="EMBL/GenBank/DDBJ databases">
        <title>Pseudoroseicyclus tamarix, sp. nov., isolated from offshore sediment of a Tamarix chinensis forest.</title>
        <authorList>
            <person name="Gai Y."/>
        </authorList>
    </citation>
    <scope>NUCLEOTIDE SEQUENCE [LARGE SCALE GENOMIC DNA]</scope>
    <source>
        <strain evidence="8 9">CLL3-39</strain>
    </source>
</reference>
<proteinExistence type="predicted"/>
<feature type="transmembrane region" description="Helical" evidence="6">
    <location>
        <begin position="38"/>
        <end position="62"/>
    </location>
</feature>
<name>A0A6B2JQA6_9RHOB</name>
<evidence type="ECO:0000313" key="8">
    <source>
        <dbReference type="EMBL" id="NDV00867.1"/>
    </source>
</evidence>
<keyword evidence="4 6" id="KW-1133">Transmembrane helix</keyword>
<dbReference type="GO" id="GO:0005886">
    <property type="term" value="C:plasma membrane"/>
    <property type="evidence" value="ECO:0007669"/>
    <property type="project" value="UniProtKB-SubCell"/>
</dbReference>
<comment type="caution">
    <text evidence="8">The sequence shown here is derived from an EMBL/GenBank/DDBJ whole genome shotgun (WGS) entry which is preliminary data.</text>
</comment>
<keyword evidence="9" id="KW-1185">Reference proteome</keyword>
<keyword evidence="2" id="KW-1003">Cell membrane</keyword>
<dbReference type="Proteomes" id="UP000474757">
    <property type="component" value="Unassembled WGS sequence"/>
</dbReference>
<keyword evidence="5 6" id="KW-0472">Membrane</keyword>
<evidence type="ECO:0000256" key="6">
    <source>
        <dbReference type="SAM" id="Phobius"/>
    </source>
</evidence>
<sequence>MTDQSYAFASALPDPERRPDFYAGVPGRRLLAWIGDGVATFLLTCLALPFTAFVGVFFFGALWLTVSFLYRWGTIAAFSATPGMAFWGIQLREADGGKMGGGSAFLHTLGYTVSVAMAPLQLISVALMLITDRRQGLTDHLLGTAAINRPV</sequence>
<evidence type="ECO:0000256" key="1">
    <source>
        <dbReference type="ARBA" id="ARBA00004651"/>
    </source>
</evidence>
<evidence type="ECO:0000256" key="4">
    <source>
        <dbReference type="ARBA" id="ARBA00022989"/>
    </source>
</evidence>
<dbReference type="RefSeq" id="WP_163891779.1">
    <property type="nucleotide sequence ID" value="NZ_JAAFYS010000002.1"/>
</dbReference>
<accession>A0A6B2JQA6</accession>
<organism evidence="8 9">
    <name type="scientific">Pseudoroseicyclus tamaricis</name>
    <dbReference type="NCBI Taxonomy" id="2705421"/>
    <lineage>
        <taxon>Bacteria</taxon>
        <taxon>Pseudomonadati</taxon>
        <taxon>Pseudomonadota</taxon>
        <taxon>Alphaproteobacteria</taxon>
        <taxon>Rhodobacterales</taxon>
        <taxon>Paracoccaceae</taxon>
        <taxon>Pseudoroseicyclus</taxon>
    </lineage>
</organism>
<evidence type="ECO:0000256" key="5">
    <source>
        <dbReference type="ARBA" id="ARBA00023136"/>
    </source>
</evidence>
<dbReference type="PANTHER" id="PTHR36115">
    <property type="entry name" value="PROLINE-RICH ANTIGEN HOMOLOG-RELATED"/>
    <property type="match status" value="1"/>
</dbReference>
<dbReference type="AlphaFoldDB" id="A0A6B2JQA6"/>